<feature type="region of interest" description="Disordered" evidence="5">
    <location>
        <begin position="143"/>
        <end position="176"/>
    </location>
</feature>
<dbReference type="PANTHER" id="PTHR11088">
    <property type="entry name" value="TRNA DIMETHYLALLYLTRANSFERASE"/>
    <property type="match status" value="1"/>
</dbReference>
<dbReference type="RefSeq" id="XP_026761040.2">
    <property type="nucleotide sequence ID" value="XM_026905239.3"/>
</dbReference>
<evidence type="ECO:0000256" key="3">
    <source>
        <dbReference type="ARBA" id="ARBA00022741"/>
    </source>
</evidence>
<dbReference type="InterPro" id="IPR039657">
    <property type="entry name" value="Dimethylallyltransferase"/>
</dbReference>
<dbReference type="FunCoup" id="A0A6J1WXR2">
    <property type="interactions" value="1942"/>
</dbReference>
<keyword evidence="2" id="KW-0808">Transferase</keyword>
<proteinExistence type="inferred from homology"/>
<keyword evidence="4" id="KW-0067">ATP-binding</keyword>
<dbReference type="PANTHER" id="PTHR11088:SF89">
    <property type="entry name" value="TRNA DIMETHYLALLYLTRANSFERASE"/>
    <property type="match status" value="1"/>
</dbReference>
<evidence type="ECO:0000256" key="1">
    <source>
        <dbReference type="ARBA" id="ARBA00005842"/>
    </source>
</evidence>
<dbReference type="InterPro" id="IPR018022">
    <property type="entry name" value="IPT"/>
</dbReference>
<dbReference type="GO" id="GO:0005524">
    <property type="term" value="F:ATP binding"/>
    <property type="evidence" value="ECO:0007669"/>
    <property type="project" value="UniProtKB-KW"/>
</dbReference>
<organism evidence="6 7">
    <name type="scientific">Galleria mellonella</name>
    <name type="common">Greater wax moth</name>
    <dbReference type="NCBI Taxonomy" id="7137"/>
    <lineage>
        <taxon>Eukaryota</taxon>
        <taxon>Metazoa</taxon>
        <taxon>Ecdysozoa</taxon>
        <taxon>Arthropoda</taxon>
        <taxon>Hexapoda</taxon>
        <taxon>Insecta</taxon>
        <taxon>Pterygota</taxon>
        <taxon>Neoptera</taxon>
        <taxon>Endopterygota</taxon>
        <taxon>Lepidoptera</taxon>
        <taxon>Glossata</taxon>
        <taxon>Ditrysia</taxon>
        <taxon>Pyraloidea</taxon>
        <taxon>Pyralidae</taxon>
        <taxon>Galleriinae</taxon>
        <taxon>Galleria</taxon>
    </lineage>
</organism>
<dbReference type="InterPro" id="IPR027417">
    <property type="entry name" value="P-loop_NTPase"/>
</dbReference>
<evidence type="ECO:0000256" key="4">
    <source>
        <dbReference type="ARBA" id="ARBA00022840"/>
    </source>
</evidence>
<dbReference type="SUPFAM" id="SSF57667">
    <property type="entry name" value="beta-beta-alpha zinc fingers"/>
    <property type="match status" value="1"/>
</dbReference>
<keyword evidence="3" id="KW-0547">Nucleotide-binding</keyword>
<feature type="compositionally biased region" description="Basic and acidic residues" evidence="5">
    <location>
        <begin position="153"/>
        <end position="167"/>
    </location>
</feature>
<dbReference type="Proteomes" id="UP001652740">
    <property type="component" value="Unplaced"/>
</dbReference>
<dbReference type="KEGG" id="gmw:113519979"/>
<dbReference type="GO" id="GO:0006400">
    <property type="term" value="P:tRNA modification"/>
    <property type="evidence" value="ECO:0007669"/>
    <property type="project" value="TreeGrafter"/>
</dbReference>
<evidence type="ECO:0000256" key="2">
    <source>
        <dbReference type="ARBA" id="ARBA00022679"/>
    </source>
</evidence>
<name>A0A6J1WXR2_GALME</name>
<dbReference type="SUPFAM" id="SSF52540">
    <property type="entry name" value="P-loop containing nucleoside triphosphate hydrolases"/>
    <property type="match status" value="2"/>
</dbReference>
<accession>A0A6J1WXR2</accession>
<dbReference type="Gene3D" id="3.30.160.60">
    <property type="entry name" value="Classic Zinc Finger"/>
    <property type="match status" value="1"/>
</dbReference>
<dbReference type="InterPro" id="IPR036236">
    <property type="entry name" value="Znf_C2H2_sf"/>
</dbReference>
<dbReference type="GO" id="GO:0052381">
    <property type="term" value="F:tRNA dimethylallyltransferase activity"/>
    <property type="evidence" value="ECO:0007669"/>
    <property type="project" value="InterPro"/>
</dbReference>
<dbReference type="Pfam" id="PF01715">
    <property type="entry name" value="IPPT"/>
    <property type="match status" value="2"/>
</dbReference>
<sequence>MMALRTVISSKIPMVIILGATGTGKTKLSVELAQKLGTEIISADSMQIYKGLDVVTAKASRREQEMVKHHLLDILEPHNMFTVVDFRNRALKIIDNLTEQGKVPIIVGGTNYYIESIVYKILVEDMNDSEALLWDKSRRKRDLDDYSDDHDEVETKKAAKEPTHETTAKPSTSEIIDETENISEKTNSDTCIDVTKNTQAVNKEKLKIDVDNEKKFTNEEIHTKLKAIDPVMAARLHPNNRRKVLRSIEVWLKTGRLHSEILAEQKLSEGQLRRPGATVILWLKCEQSIHDKRLNNRVDVMLQEGLIQELLDFHAKHNMHRIKDGKPPDYTKGIFQTLGFKEFHDYLMLNEEQKDTEEGKKLLQESIENMKTSTRRYARRQNKMIRGRFLEHPFREVPPIYELDTTDITKWNELVKNKAFHIVESYLNGSPCDYKPIEVIIDEDKKKIDGNSRNYCDVCERLIIGDKTYEIHLKSYKHMKILKKKKKLEERNKARAEQQNFD</sequence>
<reference evidence="7" key="1">
    <citation type="submission" date="2025-08" db="UniProtKB">
        <authorList>
            <consortium name="RefSeq"/>
        </authorList>
    </citation>
    <scope>IDENTIFICATION</scope>
    <source>
        <tissue evidence="7">Whole larvae</tissue>
    </source>
</reference>
<dbReference type="GO" id="GO:0005739">
    <property type="term" value="C:mitochondrion"/>
    <property type="evidence" value="ECO:0007669"/>
    <property type="project" value="TreeGrafter"/>
</dbReference>
<evidence type="ECO:0000256" key="5">
    <source>
        <dbReference type="SAM" id="MobiDB-lite"/>
    </source>
</evidence>
<dbReference type="Gene3D" id="1.10.20.140">
    <property type="match status" value="1"/>
</dbReference>
<dbReference type="InParanoid" id="A0A6J1WXR2"/>
<protein>
    <submittedName>
        <fullName evidence="7">tRNA dimethylallyltransferase</fullName>
    </submittedName>
</protein>
<evidence type="ECO:0000313" key="6">
    <source>
        <dbReference type="Proteomes" id="UP001652740"/>
    </source>
</evidence>
<dbReference type="GeneID" id="113519979"/>
<dbReference type="AlphaFoldDB" id="A0A6J1WXR2"/>
<keyword evidence="6" id="KW-1185">Reference proteome</keyword>
<dbReference type="HAMAP" id="MF_00185">
    <property type="entry name" value="IPP_trans"/>
    <property type="match status" value="1"/>
</dbReference>
<dbReference type="Gene3D" id="3.40.50.300">
    <property type="entry name" value="P-loop containing nucleotide triphosphate hydrolases"/>
    <property type="match status" value="1"/>
</dbReference>
<evidence type="ECO:0000313" key="7">
    <source>
        <dbReference type="RefSeq" id="XP_026761040.2"/>
    </source>
</evidence>
<gene>
    <name evidence="7" type="primary">LOC113519979</name>
</gene>
<comment type="similarity">
    <text evidence="1">Belongs to the IPP transferase family.</text>
</comment>